<name>A0ABX0UJ61_9BACT</name>
<keyword evidence="2" id="KW-1185">Reference proteome</keyword>
<dbReference type="EMBL" id="JAASQJ010000001">
    <property type="protein sequence ID" value="NIJ51231.1"/>
    <property type="molecule type" value="Genomic_DNA"/>
</dbReference>
<protein>
    <submittedName>
        <fullName evidence="1">Uncharacterized protein</fullName>
    </submittedName>
</protein>
<gene>
    <name evidence="1" type="ORF">FHS68_000387</name>
</gene>
<evidence type="ECO:0000313" key="2">
    <source>
        <dbReference type="Proteomes" id="UP001179181"/>
    </source>
</evidence>
<sequence length="71" mass="8044">MNGCSIIMKQILAVQVGRENNSVVTSQIADGTCFEVDQTFRSELYGVRHQSNPVRPHHFEYNMEKLTFGAI</sequence>
<accession>A0ABX0UJ61</accession>
<reference evidence="1 2" key="1">
    <citation type="submission" date="2020-03" db="EMBL/GenBank/DDBJ databases">
        <title>Genomic Encyclopedia of Type Strains, Phase IV (KMG-IV): sequencing the most valuable type-strain genomes for metagenomic binning, comparative biology and taxonomic classification.</title>
        <authorList>
            <person name="Goeker M."/>
        </authorList>
    </citation>
    <scope>NUCLEOTIDE SEQUENCE [LARGE SCALE GENOMIC DNA]</scope>
    <source>
        <strain evidence="1 2">DSM 102865</strain>
    </source>
</reference>
<proteinExistence type="predicted"/>
<comment type="caution">
    <text evidence="1">The sequence shown here is derived from an EMBL/GenBank/DDBJ whole genome shotgun (WGS) entry which is preliminary data.</text>
</comment>
<dbReference type="Proteomes" id="UP001179181">
    <property type="component" value="Unassembled WGS sequence"/>
</dbReference>
<organism evidence="1 2">
    <name type="scientific">Dyadobacter arcticus</name>
    <dbReference type="NCBI Taxonomy" id="1078754"/>
    <lineage>
        <taxon>Bacteria</taxon>
        <taxon>Pseudomonadati</taxon>
        <taxon>Bacteroidota</taxon>
        <taxon>Cytophagia</taxon>
        <taxon>Cytophagales</taxon>
        <taxon>Spirosomataceae</taxon>
        <taxon>Dyadobacter</taxon>
    </lineage>
</organism>
<evidence type="ECO:0000313" key="1">
    <source>
        <dbReference type="EMBL" id="NIJ51231.1"/>
    </source>
</evidence>